<sequence>MLNELFIYLFTPGPSICRVTRRKRGVVESALELLEIMNGRAFPVKKEKEQSTAYLTRRCHILQERRGLASCGKGTSATDNHQISLEECPKRQTSFAHLISQK</sequence>
<dbReference type="Proteomes" id="UP001054837">
    <property type="component" value="Unassembled WGS sequence"/>
</dbReference>
<comment type="caution">
    <text evidence="1">The sequence shown here is derived from an EMBL/GenBank/DDBJ whole genome shotgun (WGS) entry which is preliminary data.</text>
</comment>
<organism evidence="1 2">
    <name type="scientific">Caerostris darwini</name>
    <dbReference type="NCBI Taxonomy" id="1538125"/>
    <lineage>
        <taxon>Eukaryota</taxon>
        <taxon>Metazoa</taxon>
        <taxon>Ecdysozoa</taxon>
        <taxon>Arthropoda</taxon>
        <taxon>Chelicerata</taxon>
        <taxon>Arachnida</taxon>
        <taxon>Araneae</taxon>
        <taxon>Araneomorphae</taxon>
        <taxon>Entelegynae</taxon>
        <taxon>Araneoidea</taxon>
        <taxon>Araneidae</taxon>
        <taxon>Caerostris</taxon>
    </lineage>
</organism>
<evidence type="ECO:0000313" key="1">
    <source>
        <dbReference type="EMBL" id="GIY29493.1"/>
    </source>
</evidence>
<keyword evidence="2" id="KW-1185">Reference proteome</keyword>
<proteinExistence type="predicted"/>
<dbReference type="AlphaFoldDB" id="A0AAV4SC78"/>
<protein>
    <submittedName>
        <fullName evidence="1">Uncharacterized protein</fullName>
    </submittedName>
</protein>
<reference evidence="1 2" key="1">
    <citation type="submission" date="2021-06" db="EMBL/GenBank/DDBJ databases">
        <title>Caerostris darwini draft genome.</title>
        <authorList>
            <person name="Kono N."/>
            <person name="Arakawa K."/>
        </authorList>
    </citation>
    <scope>NUCLEOTIDE SEQUENCE [LARGE SCALE GENOMIC DNA]</scope>
</reference>
<name>A0AAV4SC78_9ARAC</name>
<accession>A0AAV4SC78</accession>
<gene>
    <name evidence="1" type="ORF">CDAR_534231</name>
</gene>
<dbReference type="EMBL" id="BPLQ01007314">
    <property type="protein sequence ID" value="GIY29493.1"/>
    <property type="molecule type" value="Genomic_DNA"/>
</dbReference>
<evidence type="ECO:0000313" key="2">
    <source>
        <dbReference type="Proteomes" id="UP001054837"/>
    </source>
</evidence>